<protein>
    <submittedName>
        <fullName evidence="2">Uncharacterized protein</fullName>
    </submittedName>
</protein>
<sequence length="364" mass="38757">MRQRAPWLAVGLIAAMTLSEPARAGCENLLGVESAPADKTADLSLTSCDVDTRIEDGGRTSQIRFHLRGAAGDAWKAALGPGGRLFPELLKGDLKIRPNAGGIPAAPLLSAASARGAAAHAWQWDEKSMSLGIAPSDPVSATDAMRCPSDAAGVLLLWPETIEVAPRSLIAPRLYRSKYPGNYEPVSPSCVAEWRLSDGAPAVIHPALGLSIVAANSRDGKTFSLRARLVGHPESKFTEGAVRVVNPTLHPLAGSWSETEERPCEGSAWTKPAQPIGELTFDASGAFSVTRQPFEAYRDYWGTYRYAATSSALTLSVTDGNAIPANRRLKGTARLGDSGTLELEGLLPQEANARPICAHRFTRR</sequence>
<evidence type="ECO:0000256" key="1">
    <source>
        <dbReference type="SAM" id="SignalP"/>
    </source>
</evidence>
<gene>
    <name evidence="2" type="ORF">CU669_19155</name>
</gene>
<dbReference type="Proteomes" id="UP000251075">
    <property type="component" value="Unassembled WGS sequence"/>
</dbReference>
<comment type="caution">
    <text evidence="2">The sequence shown here is derived from an EMBL/GenBank/DDBJ whole genome shotgun (WGS) entry which is preliminary data.</text>
</comment>
<keyword evidence="3" id="KW-1185">Reference proteome</keyword>
<name>A0A364NT91_9PROT</name>
<evidence type="ECO:0000313" key="3">
    <source>
        <dbReference type="Proteomes" id="UP000251075"/>
    </source>
</evidence>
<accession>A0A364NT91</accession>
<dbReference type="EMBL" id="PGTO01000027">
    <property type="protein sequence ID" value="RAU20286.1"/>
    <property type="molecule type" value="Genomic_DNA"/>
</dbReference>
<organism evidence="2 3">
    <name type="scientific">Paramagnetospirillum kuznetsovii</name>
    <dbReference type="NCBI Taxonomy" id="2053833"/>
    <lineage>
        <taxon>Bacteria</taxon>
        <taxon>Pseudomonadati</taxon>
        <taxon>Pseudomonadota</taxon>
        <taxon>Alphaproteobacteria</taxon>
        <taxon>Rhodospirillales</taxon>
        <taxon>Magnetospirillaceae</taxon>
        <taxon>Paramagnetospirillum</taxon>
    </lineage>
</organism>
<proteinExistence type="predicted"/>
<reference evidence="2 3" key="1">
    <citation type="submission" date="2017-11" db="EMBL/GenBank/DDBJ databases">
        <title>Draft genome sequence of magnetotactic bacterium Magnetospirillum kuznetsovii LBB-42.</title>
        <authorList>
            <person name="Grouzdev D.S."/>
            <person name="Rysina M.S."/>
            <person name="Baslerov R.V."/>
            <person name="Koziaeva V."/>
        </authorList>
    </citation>
    <scope>NUCLEOTIDE SEQUENCE [LARGE SCALE GENOMIC DNA]</scope>
    <source>
        <strain evidence="2 3">LBB-42</strain>
    </source>
</reference>
<evidence type="ECO:0000313" key="2">
    <source>
        <dbReference type="EMBL" id="RAU20286.1"/>
    </source>
</evidence>
<feature type="signal peptide" evidence="1">
    <location>
        <begin position="1"/>
        <end position="24"/>
    </location>
</feature>
<dbReference type="AlphaFoldDB" id="A0A364NT91"/>
<keyword evidence="1" id="KW-0732">Signal</keyword>
<feature type="chain" id="PRO_5016874770" evidence="1">
    <location>
        <begin position="25"/>
        <end position="364"/>
    </location>
</feature>